<dbReference type="InterPro" id="IPR017871">
    <property type="entry name" value="ABC_transporter-like_CS"/>
</dbReference>
<comment type="similarity">
    <text evidence="1">Belongs to the ABC transporter superfamily.</text>
</comment>
<dbReference type="NCBIfam" id="NF007739">
    <property type="entry name" value="PRK10419.1"/>
    <property type="match status" value="2"/>
</dbReference>
<keyword evidence="2" id="KW-0813">Transport</keyword>
<keyword evidence="3" id="KW-0547">Nucleotide-binding</keyword>
<dbReference type="Gene3D" id="3.40.50.300">
    <property type="entry name" value="P-loop containing nucleotide triphosphate hydrolases"/>
    <property type="match status" value="2"/>
</dbReference>
<dbReference type="Pfam" id="PF00005">
    <property type="entry name" value="ABC_tran"/>
    <property type="match status" value="2"/>
</dbReference>
<dbReference type="SUPFAM" id="SSF52540">
    <property type="entry name" value="P-loop containing nucleoside triphosphate hydrolases"/>
    <property type="match status" value="2"/>
</dbReference>
<dbReference type="NCBIfam" id="NF008453">
    <property type="entry name" value="PRK11308.1"/>
    <property type="match status" value="2"/>
</dbReference>
<evidence type="ECO:0000313" key="7">
    <source>
        <dbReference type="Proteomes" id="UP000239297"/>
    </source>
</evidence>
<dbReference type="PROSITE" id="PS50893">
    <property type="entry name" value="ABC_TRANSPORTER_2"/>
    <property type="match status" value="2"/>
</dbReference>
<proteinExistence type="inferred from homology"/>
<dbReference type="Pfam" id="PF08352">
    <property type="entry name" value="oligo_HPY"/>
    <property type="match status" value="1"/>
</dbReference>
<dbReference type="GO" id="GO:0005524">
    <property type="term" value="F:ATP binding"/>
    <property type="evidence" value="ECO:0007669"/>
    <property type="project" value="UniProtKB-KW"/>
</dbReference>
<name>A0A2S5IYZ3_9MICC</name>
<dbReference type="PROSITE" id="PS00211">
    <property type="entry name" value="ABC_TRANSPORTER_1"/>
    <property type="match status" value="2"/>
</dbReference>
<dbReference type="Proteomes" id="UP000239297">
    <property type="component" value="Unassembled WGS sequence"/>
</dbReference>
<dbReference type="PANTHER" id="PTHR43776:SF7">
    <property type="entry name" value="D,D-DIPEPTIDE TRANSPORT ATP-BINDING PROTEIN DDPF-RELATED"/>
    <property type="match status" value="1"/>
</dbReference>
<evidence type="ECO:0000256" key="2">
    <source>
        <dbReference type="ARBA" id="ARBA00022448"/>
    </source>
</evidence>
<dbReference type="OrthoDB" id="4008250at2"/>
<dbReference type="InterPro" id="IPR013563">
    <property type="entry name" value="Oligopep_ABC_C"/>
</dbReference>
<evidence type="ECO:0000256" key="4">
    <source>
        <dbReference type="ARBA" id="ARBA00022840"/>
    </source>
</evidence>
<sequence>MLQDAENILEVEDLEVAFGGTPVLHRISFAMRRGERVAIVGQSGSGKSTAIGAILRLLPGSGRITHGSIVLGAGRTRGDVEDLAAASEPVLRRIRGQRVALVPQDPMSNLNPAMKIGPQVADAIVASRRGTDGGRPDRAEVRQRAIALLSEAGIPDAERRYGQYPHEFSGGMRQRVLIAIALAGEPELLIADEPTSALDVTVQRQILNHLQSLVDARGTSLLFITHDLGLAADRTDRIIVMSEGRIVEVGTPRQILLNPQEEYTQRLVAAAPSVAAVLDAEPLTPPAAAKDATSPILVVENLVKEFALRGRRGSTVRAVNDVSFAVERGTTTAVVGESGSGKTTVARIILGLETASSGRALIDGESLTTTRGAQRRALRRKVQPVFQDPYGSLDPTYSIERLIDEPLRIFGVGDRPGRRERVGELLDQVALPRAVAQRRPNELSGGQRQRVAIARALALEPELLICDEAVSALDVLVQDQILGLLADLQDRLGLTYLFITHDLSVVRQIASDVVVMKSGDVVETGSVDDVFNRPHAEYTKELLGAIPGATFAA</sequence>
<dbReference type="GO" id="GO:0055085">
    <property type="term" value="P:transmembrane transport"/>
    <property type="evidence" value="ECO:0007669"/>
    <property type="project" value="UniProtKB-ARBA"/>
</dbReference>
<comment type="caution">
    <text evidence="6">The sequence shown here is derived from an EMBL/GenBank/DDBJ whole genome shotgun (WGS) entry which is preliminary data.</text>
</comment>
<dbReference type="AlphaFoldDB" id="A0A2S5IYZ3"/>
<feature type="domain" description="ABC transporter" evidence="5">
    <location>
        <begin position="9"/>
        <end position="268"/>
    </location>
</feature>
<dbReference type="RefSeq" id="WP_104121196.1">
    <property type="nucleotide sequence ID" value="NZ_PRKW01000003.1"/>
</dbReference>
<reference evidence="6 7" key="1">
    <citation type="journal article" date="2014" name="Int. J. Syst. Evol. Microbiol.">
        <title>Arthrobacter pityocampae sp. nov., isolated from Thaumetopoea pityocampa (Lep., Thaumetopoeidae).</title>
        <authorList>
            <person name="Ince I.A."/>
            <person name="Demirbag Z."/>
            <person name="Kati H."/>
        </authorList>
    </citation>
    <scope>NUCLEOTIDE SEQUENCE [LARGE SCALE GENOMIC DNA]</scope>
    <source>
        <strain evidence="6 7">Tp2</strain>
    </source>
</reference>
<dbReference type="SMART" id="SM00382">
    <property type="entry name" value="AAA"/>
    <property type="match status" value="2"/>
</dbReference>
<dbReference type="InterPro" id="IPR050319">
    <property type="entry name" value="ABC_transp_ATP-bind"/>
</dbReference>
<dbReference type="InterPro" id="IPR003593">
    <property type="entry name" value="AAA+_ATPase"/>
</dbReference>
<dbReference type="EMBL" id="PRKW01000003">
    <property type="protein sequence ID" value="PPB49710.1"/>
    <property type="molecule type" value="Genomic_DNA"/>
</dbReference>
<accession>A0A2S5IYZ3</accession>
<dbReference type="PANTHER" id="PTHR43776">
    <property type="entry name" value="TRANSPORT ATP-BINDING PROTEIN"/>
    <property type="match status" value="1"/>
</dbReference>
<evidence type="ECO:0000259" key="5">
    <source>
        <dbReference type="PROSITE" id="PS50893"/>
    </source>
</evidence>
<keyword evidence="7" id="KW-1185">Reference proteome</keyword>
<dbReference type="GO" id="GO:0016887">
    <property type="term" value="F:ATP hydrolysis activity"/>
    <property type="evidence" value="ECO:0007669"/>
    <property type="project" value="InterPro"/>
</dbReference>
<keyword evidence="4 6" id="KW-0067">ATP-binding</keyword>
<evidence type="ECO:0000256" key="3">
    <source>
        <dbReference type="ARBA" id="ARBA00022741"/>
    </source>
</evidence>
<protein>
    <submittedName>
        <fullName evidence="6">ABC transporter ATP-binding protein</fullName>
    </submittedName>
</protein>
<dbReference type="GO" id="GO:0015833">
    <property type="term" value="P:peptide transport"/>
    <property type="evidence" value="ECO:0007669"/>
    <property type="project" value="InterPro"/>
</dbReference>
<dbReference type="InterPro" id="IPR003439">
    <property type="entry name" value="ABC_transporter-like_ATP-bd"/>
</dbReference>
<evidence type="ECO:0000256" key="1">
    <source>
        <dbReference type="ARBA" id="ARBA00005417"/>
    </source>
</evidence>
<gene>
    <name evidence="6" type="ORF">C4K88_08560</name>
</gene>
<feature type="domain" description="ABC transporter" evidence="5">
    <location>
        <begin position="297"/>
        <end position="543"/>
    </location>
</feature>
<dbReference type="CDD" id="cd03257">
    <property type="entry name" value="ABC_NikE_OppD_transporters"/>
    <property type="match status" value="2"/>
</dbReference>
<organism evidence="6 7">
    <name type="scientific">Arthrobacter pityocampae</name>
    <dbReference type="NCBI Taxonomy" id="547334"/>
    <lineage>
        <taxon>Bacteria</taxon>
        <taxon>Bacillati</taxon>
        <taxon>Actinomycetota</taxon>
        <taxon>Actinomycetes</taxon>
        <taxon>Micrococcales</taxon>
        <taxon>Micrococcaceae</taxon>
        <taxon>Arthrobacter</taxon>
    </lineage>
</organism>
<evidence type="ECO:0000313" key="6">
    <source>
        <dbReference type="EMBL" id="PPB49710.1"/>
    </source>
</evidence>
<dbReference type="InterPro" id="IPR027417">
    <property type="entry name" value="P-loop_NTPase"/>
</dbReference>